<protein>
    <submittedName>
        <fullName evidence="1">Uncharacterized protein</fullName>
    </submittedName>
</protein>
<dbReference type="EMBL" id="JBHFFA010000005">
    <property type="protein sequence ID" value="KAL2624052.1"/>
    <property type="molecule type" value="Genomic_DNA"/>
</dbReference>
<keyword evidence="2" id="KW-1185">Reference proteome</keyword>
<accession>A0ABD1YEE7</accession>
<organism evidence="1 2">
    <name type="scientific">Riccia fluitans</name>
    <dbReference type="NCBI Taxonomy" id="41844"/>
    <lineage>
        <taxon>Eukaryota</taxon>
        <taxon>Viridiplantae</taxon>
        <taxon>Streptophyta</taxon>
        <taxon>Embryophyta</taxon>
        <taxon>Marchantiophyta</taxon>
        <taxon>Marchantiopsida</taxon>
        <taxon>Marchantiidae</taxon>
        <taxon>Marchantiales</taxon>
        <taxon>Ricciaceae</taxon>
        <taxon>Riccia</taxon>
    </lineage>
</organism>
<comment type="caution">
    <text evidence="1">The sequence shown here is derived from an EMBL/GenBank/DDBJ whole genome shotgun (WGS) entry which is preliminary data.</text>
</comment>
<dbReference type="Proteomes" id="UP001605036">
    <property type="component" value="Unassembled WGS sequence"/>
</dbReference>
<dbReference type="AlphaFoldDB" id="A0ABD1YEE7"/>
<name>A0ABD1YEE7_9MARC</name>
<sequence>MAICSHKDVKVKAKEVKIPHLTNVKKKKMEAWGLGGLFAAKWSQAHEDLVKELAGHTDQKVALPKYEYRGKPEAWTLAVWWEVYNLPKASPGGYVMKDFEFSSCAGETGAFSAQPTSVLSLCLVGHYGSYCTYAGLERYGGKDGDETSQGAGHLQ</sequence>
<reference evidence="1 2" key="1">
    <citation type="submission" date="2024-09" db="EMBL/GenBank/DDBJ databases">
        <title>Chromosome-scale assembly of Riccia fluitans.</title>
        <authorList>
            <person name="Paukszto L."/>
            <person name="Sawicki J."/>
            <person name="Karawczyk K."/>
            <person name="Piernik-Szablinska J."/>
            <person name="Szczecinska M."/>
            <person name="Mazdziarz M."/>
        </authorList>
    </citation>
    <scope>NUCLEOTIDE SEQUENCE [LARGE SCALE GENOMIC DNA]</scope>
    <source>
        <strain evidence="1">Rf_01</strain>
        <tissue evidence="1">Aerial parts of the thallus</tissue>
    </source>
</reference>
<proteinExistence type="predicted"/>
<evidence type="ECO:0000313" key="2">
    <source>
        <dbReference type="Proteomes" id="UP001605036"/>
    </source>
</evidence>
<gene>
    <name evidence="1" type="ORF">R1flu_008297</name>
</gene>
<evidence type="ECO:0000313" key="1">
    <source>
        <dbReference type="EMBL" id="KAL2624052.1"/>
    </source>
</evidence>